<dbReference type="InterPro" id="IPR048254">
    <property type="entry name" value="CDP_ALCOHOL_P_TRANSF_CS"/>
</dbReference>
<comment type="function">
    <text evidence="17">Catalyzes the conjugation of the 1'-hydroxyl group of D-myo-inositol-3-phosphate (also named L-myo-inositol-1-phosphate) with a lipid tail of cytidine diphosphate diacylglycerol (CDP-DAG), forming phosphatidylinositol phosphate (PIP) and CMP. PIP is a precursor of phosphatidylinositol (PI) which is an essential lipid required for cell wall formation.</text>
</comment>
<feature type="transmembrane region" description="Helical" evidence="17">
    <location>
        <begin position="116"/>
        <end position="134"/>
    </location>
</feature>
<dbReference type="Gene3D" id="1.20.120.1760">
    <property type="match status" value="1"/>
</dbReference>
<dbReference type="GO" id="GO:0005886">
    <property type="term" value="C:plasma membrane"/>
    <property type="evidence" value="ECO:0007669"/>
    <property type="project" value="UniProtKB-SubCell"/>
</dbReference>
<keyword evidence="9 17" id="KW-0479">Metal-binding</keyword>
<comment type="catalytic activity">
    <reaction evidence="13 17">
        <text>1,2-di-(9Z-octadecenoyl)-sn-glycero-3-cytidine-5'-diphosphate + 1D-myo-inositol 3-phosphate = 1,2-di-(9Z-octadecenoyl)-sn-glycero-3-phospho-(1D-myo-inositol-3-phosphate) + CMP + H(+)</text>
        <dbReference type="Rhea" id="RHEA:61216"/>
        <dbReference type="ChEBI" id="CHEBI:15378"/>
        <dbReference type="ChEBI" id="CHEBI:58401"/>
        <dbReference type="ChEBI" id="CHEBI:60377"/>
        <dbReference type="ChEBI" id="CHEBI:85356"/>
        <dbReference type="ChEBI" id="CHEBI:144472"/>
    </reaction>
</comment>
<evidence type="ECO:0000256" key="1">
    <source>
        <dbReference type="ARBA" id="ARBA00004651"/>
    </source>
</evidence>
<keyword evidence="11 17" id="KW-1133">Transmembrane helix</keyword>
<evidence type="ECO:0000256" key="7">
    <source>
        <dbReference type="ARBA" id="ARBA00022679"/>
    </source>
</evidence>
<evidence type="ECO:0000256" key="16">
    <source>
        <dbReference type="ARBA" id="ARBA00048865"/>
    </source>
</evidence>
<feature type="transmembrane region" description="Helical" evidence="17">
    <location>
        <begin position="92"/>
        <end position="110"/>
    </location>
</feature>
<evidence type="ECO:0000256" key="12">
    <source>
        <dbReference type="ARBA" id="ARBA00023136"/>
    </source>
</evidence>
<evidence type="ECO:0000256" key="4">
    <source>
        <dbReference type="ARBA" id="ARBA00010441"/>
    </source>
</evidence>
<comment type="cofactor">
    <cofactor evidence="17">
        <name>Mg(2+)</name>
        <dbReference type="ChEBI" id="CHEBI:18420"/>
    </cofactor>
    <text evidence="17">Contains a di-nuclear catalytic Mg(2+) center.</text>
</comment>
<evidence type="ECO:0000256" key="10">
    <source>
        <dbReference type="ARBA" id="ARBA00022842"/>
    </source>
</evidence>
<feature type="binding site" evidence="17">
    <location>
        <position position="72"/>
    </location>
    <ligand>
        <name>Mg(2+)</name>
        <dbReference type="ChEBI" id="CHEBI:18420"/>
        <label>1</label>
    </ligand>
</feature>
<comment type="catalytic activity">
    <reaction evidence="16 17">
        <text>a CDP-1,2-diacyl-sn-glycerol + 1D-myo-inositol 3-phosphate = a 1,2-diacyl-sn-glycero-3-phospho-(1D-myo-inositol-3-phosphate) + CMP + H(+)</text>
        <dbReference type="Rhea" id="RHEA:60504"/>
        <dbReference type="ChEBI" id="CHEBI:15378"/>
        <dbReference type="ChEBI" id="CHEBI:58088"/>
        <dbReference type="ChEBI" id="CHEBI:58332"/>
        <dbReference type="ChEBI" id="CHEBI:58401"/>
        <dbReference type="ChEBI" id="CHEBI:60377"/>
    </reaction>
</comment>
<feature type="transmembrane region" description="Helical" evidence="17">
    <location>
        <begin position="53"/>
        <end position="71"/>
    </location>
</feature>
<dbReference type="InterPro" id="IPR000462">
    <property type="entry name" value="CDP-OH_P_trans"/>
</dbReference>
<dbReference type="HAMAP" id="MF_02241">
    <property type="entry name" value="PIP_synthase"/>
    <property type="match status" value="1"/>
</dbReference>
<feature type="binding site" evidence="17">
    <location>
        <position position="73"/>
    </location>
    <ligand>
        <name>a CDP-1,2-diacyl-sn-glycerol</name>
        <dbReference type="ChEBI" id="CHEBI:58332"/>
    </ligand>
</feature>
<dbReference type="InterPro" id="IPR044268">
    <property type="entry name" value="PIP_synthase_PgsA1"/>
</dbReference>
<sequence>MAKILSVVGKAGTARLLDPLSRALLRAGVSPNAVTVVGTLGVLVGAFGFAARGHFVAAVLIILVCGLTDVMDGAMARARGSASRYGALLDSTMDRIADGAIFAGIIWWYAGTGDRWALAAALICLVAGQVVSYVKARAEGLGMSCHVGLVERAERLIIVGVGALLTGFGLAWGLPASLWLLAAGSIFTVGQRMWHVRRHEAAGEAV</sequence>
<dbReference type="EC" id="2.7.8.-" evidence="17"/>
<dbReference type="Pfam" id="PF01066">
    <property type="entry name" value="CDP-OH_P_transf"/>
    <property type="match status" value="1"/>
</dbReference>
<feature type="binding site" evidence="17">
    <location>
        <position position="77"/>
    </location>
    <ligand>
        <name>a CDP-1,2-diacyl-sn-glycerol</name>
        <dbReference type="ChEBI" id="CHEBI:58332"/>
    </ligand>
</feature>
<dbReference type="Proteomes" id="UP000601223">
    <property type="component" value="Unassembled WGS sequence"/>
</dbReference>
<dbReference type="InterPro" id="IPR043130">
    <property type="entry name" value="CDP-OH_PTrfase_TM_dom"/>
</dbReference>
<evidence type="ECO:0000256" key="8">
    <source>
        <dbReference type="ARBA" id="ARBA00022692"/>
    </source>
</evidence>
<proteinExistence type="inferred from homology"/>
<keyword evidence="10 17" id="KW-0460">Magnesium</keyword>
<evidence type="ECO:0000313" key="20">
    <source>
        <dbReference type="Proteomes" id="UP000601223"/>
    </source>
</evidence>
<name>A0A8J3JUG5_9ACTN</name>
<accession>A0A8J3JUG5</accession>
<comment type="caution">
    <text evidence="19">The sequence shown here is derived from an EMBL/GenBank/DDBJ whole genome shotgun (WGS) entry which is preliminary data.</text>
</comment>
<dbReference type="GO" id="GO:0008654">
    <property type="term" value="P:phospholipid biosynthetic process"/>
    <property type="evidence" value="ECO:0007669"/>
    <property type="project" value="UniProtKB-UniRule"/>
</dbReference>
<comment type="pathway">
    <text evidence="2 17">Phospholipid metabolism; phosphatidylinositol phosphate biosynthesis.</text>
</comment>
<keyword evidence="12 17" id="KW-0472">Membrane</keyword>
<feature type="transmembrane region" description="Helical" evidence="17">
    <location>
        <begin position="178"/>
        <end position="194"/>
    </location>
</feature>
<feature type="binding site" evidence="17">
    <location>
        <position position="94"/>
    </location>
    <ligand>
        <name>Mg(2+)</name>
        <dbReference type="ChEBI" id="CHEBI:18420"/>
        <label>2</label>
    </ligand>
</feature>
<gene>
    <name evidence="19" type="primary">pgsA_3</name>
    <name evidence="19" type="ORF">Cba03nite_53080</name>
</gene>
<evidence type="ECO:0000256" key="17">
    <source>
        <dbReference type="HAMAP-Rule" id="MF_02241"/>
    </source>
</evidence>
<evidence type="ECO:0000256" key="3">
    <source>
        <dbReference type="ARBA" id="ARBA00005189"/>
    </source>
</evidence>
<comment type="caution">
    <text evidence="17">Lacks conserved residue(s) required for the propagation of feature annotation.</text>
</comment>
<comment type="pathway">
    <text evidence="3">Lipid metabolism.</text>
</comment>
<organism evidence="19 20">
    <name type="scientific">Catellatospora bangladeshensis</name>
    <dbReference type="NCBI Taxonomy" id="310355"/>
    <lineage>
        <taxon>Bacteria</taxon>
        <taxon>Bacillati</taxon>
        <taxon>Actinomycetota</taxon>
        <taxon>Actinomycetes</taxon>
        <taxon>Micromonosporales</taxon>
        <taxon>Micromonosporaceae</taxon>
        <taxon>Catellatospora</taxon>
    </lineage>
</organism>
<keyword evidence="6 17" id="KW-1003">Cell membrane</keyword>
<comment type="subunit">
    <text evidence="5 17">Homodimer.</text>
</comment>
<feature type="binding site" evidence="17">
    <location>
        <position position="69"/>
    </location>
    <ligand>
        <name>Mg(2+)</name>
        <dbReference type="ChEBI" id="CHEBI:18420"/>
        <label>2</label>
    </ligand>
</feature>
<evidence type="ECO:0000256" key="5">
    <source>
        <dbReference type="ARBA" id="ARBA00011738"/>
    </source>
</evidence>
<reference evidence="19 20" key="1">
    <citation type="submission" date="2021-01" db="EMBL/GenBank/DDBJ databases">
        <title>Whole genome shotgun sequence of Catellatospora bangladeshensis NBRC 107357.</title>
        <authorList>
            <person name="Komaki H."/>
            <person name="Tamura T."/>
        </authorList>
    </citation>
    <scope>NUCLEOTIDE SEQUENCE [LARGE SCALE GENOMIC DNA]</scope>
    <source>
        <strain evidence="19 20">NBRC 107357</strain>
    </source>
</reference>
<evidence type="ECO:0000256" key="15">
    <source>
        <dbReference type="ARBA" id="ARBA00033137"/>
    </source>
</evidence>
<feature type="binding site" evidence="17">
    <location>
        <position position="69"/>
    </location>
    <ligand>
        <name>Mg(2+)</name>
        <dbReference type="ChEBI" id="CHEBI:18420"/>
        <label>1</label>
    </ligand>
</feature>
<dbReference type="NCBIfam" id="NF045883">
    <property type="entry name" value="PIPSynth"/>
    <property type="match status" value="1"/>
</dbReference>
<dbReference type="GO" id="GO:0016780">
    <property type="term" value="F:phosphotransferase activity, for other substituted phosphate groups"/>
    <property type="evidence" value="ECO:0007669"/>
    <property type="project" value="UniProtKB-UniRule"/>
</dbReference>
<dbReference type="RefSeq" id="WP_203751487.1">
    <property type="nucleotide sequence ID" value="NZ_BONF01000032.1"/>
</dbReference>
<dbReference type="PROSITE" id="PS00379">
    <property type="entry name" value="CDP_ALCOHOL_P_TRANSF"/>
    <property type="match status" value="1"/>
</dbReference>
<keyword evidence="17" id="KW-0444">Lipid biosynthesis</keyword>
<comment type="subcellular location">
    <subcellularLocation>
        <location evidence="1 17">Cell membrane</location>
        <topology evidence="1 17">Multi-pass membrane protein</topology>
    </subcellularLocation>
</comment>
<evidence type="ECO:0000256" key="14">
    <source>
        <dbReference type="ARBA" id="ARBA00024082"/>
    </source>
</evidence>
<evidence type="ECO:0000313" key="19">
    <source>
        <dbReference type="EMBL" id="GIF83959.1"/>
    </source>
</evidence>
<keyword evidence="17" id="KW-1208">Phospholipid metabolism</keyword>
<evidence type="ECO:0000256" key="9">
    <source>
        <dbReference type="ARBA" id="ARBA00022723"/>
    </source>
</evidence>
<dbReference type="EMBL" id="BONF01000032">
    <property type="protein sequence ID" value="GIF83959.1"/>
    <property type="molecule type" value="Genomic_DNA"/>
</dbReference>
<keyword evidence="7 17" id="KW-0808">Transferase</keyword>
<dbReference type="UniPathway" id="UPA00220"/>
<feature type="binding site" evidence="17">
    <location>
        <position position="83"/>
    </location>
    <ligand>
        <name>a CDP-1,2-diacyl-sn-glycerol</name>
        <dbReference type="ChEBI" id="CHEBI:58332"/>
    </ligand>
</feature>
<dbReference type="AlphaFoldDB" id="A0A8J3JUG5"/>
<keyword evidence="17" id="KW-0443">Lipid metabolism</keyword>
<comment type="similarity">
    <text evidence="4 17 18">Belongs to the CDP-alcohol phosphatidyltransferase class-I family.</text>
</comment>
<evidence type="ECO:0000256" key="6">
    <source>
        <dbReference type="ARBA" id="ARBA00022475"/>
    </source>
</evidence>
<keyword evidence="20" id="KW-1185">Reference proteome</keyword>
<protein>
    <recommendedName>
        <fullName evidence="14 17">Phosphatidylinositol phosphate synthase</fullName>
        <shortName evidence="17">PIP synthase</shortName>
        <ecNumber evidence="17">2.7.8.-</ecNumber>
    </recommendedName>
    <alternativeName>
        <fullName evidence="15 17">CDP-diacylglycerol--D-myo-inositol-3-phosphate 3-phosphatidyltransferase</fullName>
    </alternativeName>
</protein>
<keyword evidence="8 17" id="KW-0812">Transmembrane</keyword>
<evidence type="ECO:0000256" key="13">
    <source>
        <dbReference type="ARBA" id="ARBA00023935"/>
    </source>
</evidence>
<feature type="binding site" evidence="17">
    <location>
        <begin position="32"/>
        <end position="35"/>
    </location>
    <ligand>
        <name>a CDP-1,2-diacyl-sn-glycerol</name>
        <dbReference type="ChEBI" id="CHEBI:58332"/>
    </ligand>
</feature>
<evidence type="ECO:0000256" key="2">
    <source>
        <dbReference type="ARBA" id="ARBA00004805"/>
    </source>
</evidence>
<evidence type="ECO:0000256" key="18">
    <source>
        <dbReference type="RuleBase" id="RU003750"/>
    </source>
</evidence>
<keyword evidence="17" id="KW-0594">Phospholipid biosynthesis</keyword>
<evidence type="ECO:0000256" key="11">
    <source>
        <dbReference type="ARBA" id="ARBA00022989"/>
    </source>
</evidence>
<feature type="binding site" evidence="17">
    <location>
        <position position="90"/>
    </location>
    <ligand>
        <name>Mg(2+)</name>
        <dbReference type="ChEBI" id="CHEBI:18420"/>
        <label>2</label>
    </ligand>
</feature>
<feature type="active site" description="Proton acceptor" evidence="17">
    <location>
        <position position="94"/>
    </location>
</feature>
<feature type="transmembrane region" description="Helical" evidence="17">
    <location>
        <begin position="23"/>
        <end position="47"/>
    </location>
</feature>
<dbReference type="GO" id="GO:0000287">
    <property type="term" value="F:magnesium ion binding"/>
    <property type="evidence" value="ECO:0007669"/>
    <property type="project" value="UniProtKB-UniRule"/>
</dbReference>
<feature type="binding site" evidence="17">
    <location>
        <position position="90"/>
    </location>
    <ligand>
        <name>Mg(2+)</name>
        <dbReference type="ChEBI" id="CHEBI:18420"/>
        <label>1</label>
    </ligand>
</feature>